<dbReference type="Gene3D" id="2.70.170.10">
    <property type="entry name" value="Neurotransmitter-gated ion-channel ligand-binding domain"/>
    <property type="match status" value="1"/>
</dbReference>
<feature type="transmembrane region" description="Helical" evidence="5">
    <location>
        <begin position="290"/>
        <end position="312"/>
    </location>
</feature>
<dbReference type="EMBL" id="RHFK02000010">
    <property type="protein sequence ID" value="TWW70077.1"/>
    <property type="molecule type" value="Genomic_DNA"/>
</dbReference>
<feature type="domain" description="Neurotransmitter-gated ion-channel ligand-binding" evidence="7">
    <location>
        <begin position="45"/>
        <end position="187"/>
    </location>
</feature>
<dbReference type="Pfam" id="PF02932">
    <property type="entry name" value="Neur_chan_memb"/>
    <property type="match status" value="1"/>
</dbReference>
<feature type="signal peptide" evidence="6">
    <location>
        <begin position="1"/>
        <end position="24"/>
    </location>
</feature>
<sequence>MRPLLVRSVWRSVVLLSVLTAGQSESACRSRRCLAKMLIAKTPLSQPQEDNCTQTISVPFMEYQTLSVDTKNLRLISRLQAALIWTDLELSWNTSDYEYDEVILPVTKVWTPELHVTNGIKTSMKHSSQDLLVYSNGTVKHNVIINAEINCEVNLFNYPFAFDECPVAIQAWTNDGCGTDLNLGTLKMVDGTHGDWQTESADYQKQRDDRNYIMVGHEGLRVSLSIKYLNPFITLMLPSILLILADMISFSLPLTGGERNSFKVTLVLSFTMFLIILNDMLPGDSKCSPVIRTHFCICLVLLVVSMLISLMLTRLAKDGTVIFCSCFRRSSSGKNADEAEGAEAETKPDVSVVPLGDSEGQIELLRKVVSFLKSLQEKEQESERFEKLANTLDNVIFWLYLVLGSVYFIVMITVMVKYKCRVNHFDFWY</sequence>
<evidence type="ECO:0000256" key="4">
    <source>
        <dbReference type="ARBA" id="ARBA00023136"/>
    </source>
</evidence>
<keyword evidence="2 5" id="KW-0812">Transmembrane</keyword>
<protein>
    <submittedName>
        <fullName evidence="9">5-hydroxytryptamine receptor 3A</fullName>
    </submittedName>
</protein>
<evidence type="ECO:0000259" key="8">
    <source>
        <dbReference type="Pfam" id="PF02932"/>
    </source>
</evidence>
<dbReference type="InterPro" id="IPR006202">
    <property type="entry name" value="Neur_chan_lig-bd"/>
</dbReference>
<feature type="transmembrane region" description="Helical" evidence="5">
    <location>
        <begin position="228"/>
        <end position="248"/>
    </location>
</feature>
<evidence type="ECO:0000256" key="3">
    <source>
        <dbReference type="ARBA" id="ARBA00022989"/>
    </source>
</evidence>
<feature type="domain" description="Neurotransmitter-gated ion-channel transmembrane" evidence="8">
    <location>
        <begin position="236"/>
        <end position="313"/>
    </location>
</feature>
<dbReference type="InterPro" id="IPR036719">
    <property type="entry name" value="Neuro-gated_channel_TM_sf"/>
</dbReference>
<evidence type="ECO:0000313" key="9">
    <source>
        <dbReference type="EMBL" id="TWW70077.1"/>
    </source>
</evidence>
<evidence type="ECO:0000259" key="7">
    <source>
        <dbReference type="Pfam" id="PF02931"/>
    </source>
</evidence>
<dbReference type="GO" id="GO:0005230">
    <property type="term" value="F:extracellular ligand-gated monoatomic ion channel activity"/>
    <property type="evidence" value="ECO:0007669"/>
    <property type="project" value="InterPro"/>
</dbReference>
<accession>A0A5C6NWM2</accession>
<dbReference type="InterPro" id="IPR006201">
    <property type="entry name" value="Neur_channel"/>
</dbReference>
<feature type="transmembrane region" description="Helical" evidence="5">
    <location>
        <begin position="395"/>
        <end position="416"/>
    </location>
</feature>
<gene>
    <name evidence="9" type="ORF">D4764_18G0008830</name>
</gene>
<keyword evidence="9" id="KW-0675">Receptor</keyword>
<feature type="chain" id="PRO_5023042856" evidence="6">
    <location>
        <begin position="25"/>
        <end position="429"/>
    </location>
</feature>
<dbReference type="PANTHER" id="PTHR18945">
    <property type="entry name" value="NEUROTRANSMITTER GATED ION CHANNEL"/>
    <property type="match status" value="1"/>
</dbReference>
<keyword evidence="4 5" id="KW-0472">Membrane</keyword>
<evidence type="ECO:0000256" key="5">
    <source>
        <dbReference type="SAM" id="Phobius"/>
    </source>
</evidence>
<reference evidence="9 10" key="1">
    <citation type="submission" date="2019-04" db="EMBL/GenBank/DDBJ databases">
        <title>Chromosome genome assembly for Takifugu flavidus.</title>
        <authorList>
            <person name="Xiao S."/>
        </authorList>
    </citation>
    <scope>NUCLEOTIDE SEQUENCE [LARGE SCALE GENOMIC DNA]</scope>
    <source>
        <strain evidence="9">HTHZ2018</strain>
        <tissue evidence="9">Muscle</tissue>
    </source>
</reference>
<evidence type="ECO:0000256" key="1">
    <source>
        <dbReference type="ARBA" id="ARBA00004141"/>
    </source>
</evidence>
<comment type="caution">
    <text evidence="9">The sequence shown here is derived from an EMBL/GenBank/DDBJ whole genome shotgun (WGS) entry which is preliminary data.</text>
</comment>
<evidence type="ECO:0000313" key="10">
    <source>
        <dbReference type="Proteomes" id="UP000324091"/>
    </source>
</evidence>
<name>A0A5C6NWM2_9TELE</name>
<dbReference type="GO" id="GO:0016020">
    <property type="term" value="C:membrane"/>
    <property type="evidence" value="ECO:0007669"/>
    <property type="project" value="UniProtKB-SubCell"/>
</dbReference>
<keyword evidence="10" id="KW-1185">Reference proteome</keyword>
<dbReference type="GO" id="GO:0004888">
    <property type="term" value="F:transmembrane signaling receptor activity"/>
    <property type="evidence" value="ECO:0007669"/>
    <property type="project" value="InterPro"/>
</dbReference>
<dbReference type="Gene3D" id="1.20.58.390">
    <property type="entry name" value="Neurotransmitter-gated ion-channel transmembrane domain"/>
    <property type="match status" value="1"/>
</dbReference>
<comment type="subcellular location">
    <subcellularLocation>
        <location evidence="1">Membrane</location>
        <topology evidence="1">Multi-pass membrane protein</topology>
    </subcellularLocation>
</comment>
<dbReference type="AlphaFoldDB" id="A0A5C6NWM2"/>
<dbReference type="Proteomes" id="UP000324091">
    <property type="component" value="Chromosome 18"/>
</dbReference>
<dbReference type="InterPro" id="IPR036734">
    <property type="entry name" value="Neur_chan_lig-bd_sf"/>
</dbReference>
<dbReference type="SUPFAM" id="SSF63712">
    <property type="entry name" value="Nicotinic receptor ligand binding domain-like"/>
    <property type="match status" value="1"/>
</dbReference>
<keyword evidence="3 5" id="KW-1133">Transmembrane helix</keyword>
<dbReference type="InterPro" id="IPR038050">
    <property type="entry name" value="Neuro_actylchol_rec"/>
</dbReference>
<dbReference type="Pfam" id="PF02931">
    <property type="entry name" value="Neur_chan_LBD"/>
    <property type="match status" value="1"/>
</dbReference>
<organism evidence="9 10">
    <name type="scientific">Takifugu flavidus</name>
    <name type="common">sansaifugu</name>
    <dbReference type="NCBI Taxonomy" id="433684"/>
    <lineage>
        <taxon>Eukaryota</taxon>
        <taxon>Metazoa</taxon>
        <taxon>Chordata</taxon>
        <taxon>Craniata</taxon>
        <taxon>Vertebrata</taxon>
        <taxon>Euteleostomi</taxon>
        <taxon>Actinopterygii</taxon>
        <taxon>Neopterygii</taxon>
        <taxon>Teleostei</taxon>
        <taxon>Neoteleostei</taxon>
        <taxon>Acanthomorphata</taxon>
        <taxon>Eupercaria</taxon>
        <taxon>Tetraodontiformes</taxon>
        <taxon>Tetradontoidea</taxon>
        <taxon>Tetraodontidae</taxon>
        <taxon>Takifugu</taxon>
    </lineage>
</organism>
<feature type="transmembrane region" description="Helical" evidence="5">
    <location>
        <begin position="260"/>
        <end position="278"/>
    </location>
</feature>
<evidence type="ECO:0000256" key="2">
    <source>
        <dbReference type="ARBA" id="ARBA00022692"/>
    </source>
</evidence>
<dbReference type="SUPFAM" id="SSF90112">
    <property type="entry name" value="Neurotransmitter-gated ion-channel transmembrane pore"/>
    <property type="match status" value="1"/>
</dbReference>
<keyword evidence="6" id="KW-0732">Signal</keyword>
<dbReference type="InterPro" id="IPR006029">
    <property type="entry name" value="Neurotrans-gated_channel_TM"/>
</dbReference>
<proteinExistence type="predicted"/>
<evidence type="ECO:0000256" key="6">
    <source>
        <dbReference type="SAM" id="SignalP"/>
    </source>
</evidence>